<feature type="compositionally biased region" description="Low complexity" evidence="1">
    <location>
        <begin position="157"/>
        <end position="170"/>
    </location>
</feature>
<evidence type="ECO:0000313" key="3">
    <source>
        <dbReference type="Proteomes" id="UP000309038"/>
    </source>
</evidence>
<proteinExistence type="predicted"/>
<reference evidence="2 3" key="1">
    <citation type="submission" date="2019-02" db="EMBL/GenBank/DDBJ databases">
        <title>Genome sequencing of the rare red list fungi Phlebia centrifuga.</title>
        <authorList>
            <person name="Buettner E."/>
            <person name="Kellner H."/>
        </authorList>
    </citation>
    <scope>NUCLEOTIDE SEQUENCE [LARGE SCALE GENOMIC DNA]</scope>
    <source>
        <strain evidence="2 3">DSM 108282</strain>
    </source>
</reference>
<accession>A0A4S4KFH6</accession>
<keyword evidence="3" id="KW-1185">Reference proteome</keyword>
<gene>
    <name evidence="2" type="ORF">EW026_g5308</name>
</gene>
<protein>
    <submittedName>
        <fullName evidence="2">Uncharacterized protein</fullName>
    </submittedName>
</protein>
<name>A0A4S4KFH6_9APHY</name>
<evidence type="ECO:0000256" key="1">
    <source>
        <dbReference type="SAM" id="MobiDB-lite"/>
    </source>
</evidence>
<feature type="region of interest" description="Disordered" evidence="1">
    <location>
        <begin position="90"/>
        <end position="170"/>
    </location>
</feature>
<feature type="compositionally biased region" description="Basic and acidic residues" evidence="1">
    <location>
        <begin position="108"/>
        <end position="129"/>
    </location>
</feature>
<evidence type="ECO:0000313" key="2">
    <source>
        <dbReference type="EMBL" id="THG96540.1"/>
    </source>
</evidence>
<comment type="caution">
    <text evidence="2">The sequence shown here is derived from an EMBL/GenBank/DDBJ whole genome shotgun (WGS) entry which is preliminary data.</text>
</comment>
<organism evidence="2 3">
    <name type="scientific">Hermanssonia centrifuga</name>
    <dbReference type="NCBI Taxonomy" id="98765"/>
    <lineage>
        <taxon>Eukaryota</taxon>
        <taxon>Fungi</taxon>
        <taxon>Dikarya</taxon>
        <taxon>Basidiomycota</taxon>
        <taxon>Agaricomycotina</taxon>
        <taxon>Agaricomycetes</taxon>
        <taxon>Polyporales</taxon>
        <taxon>Meruliaceae</taxon>
        <taxon>Hermanssonia</taxon>
    </lineage>
</organism>
<sequence length="193" mass="21895">MRRLGIRTMYGAMWDEYDEGTAYMPIVSKKRQVPVHDKYNFMALDEDGFDLPPDWYMRIAGFAGESLRGDRMMHETFPSKELQDYWSTRPRYEEKESDNASASGSNQKKSESWEEWDKLTKEKEGKDEPPPPPYSLEAEEPPVPPRPSATGALNAVPSSPEPFSSPAFSYPAASNCPTILAPFYVASSRILTR</sequence>
<dbReference type="Proteomes" id="UP000309038">
    <property type="component" value="Unassembled WGS sequence"/>
</dbReference>
<dbReference type="AlphaFoldDB" id="A0A4S4KFH6"/>
<dbReference type="EMBL" id="SGPJ01000227">
    <property type="protein sequence ID" value="THG96540.1"/>
    <property type="molecule type" value="Genomic_DNA"/>
</dbReference>